<sequence>IKEYRLYRYLFLTTIRTCLIIFFVPFLINFIAKNYLVKPITEYFWNSQQQEIFLNSYQLKRAFSELQEFNEILYFDTILAGAEKKLDLNSIASHPVDLKFLKNTTNLPSDRFSLYAYPLFSEGENHSYRHMDTDINLGFGPGVLSRPLFKEVFPQETRGPEMLAHLSGFSATDLYSFNKDENKAFALYEPPSLGLSADASHMAAPSICLCCSEGKASAYGSAAPRGASDGLWVRSRFVGGNLKDRPYAWPWGQHKAFASRDKDPLFYPYQTKAYDRISSSCLKTSSISLCLSSSSSGGHGSGCPSAPASGLDSLGVRSCGTKLSGSWLRTPLCWSDGSWCGAQRHAFGPMYAGPLDAYADPTDKHVHEGLRYSARPPNGRSLDSPRDPIKKPRCSFVNQIKFDKSVQNNSSDKLTNKETTKNLTQEKLMELAIRFNNQSLESIINIVSDFFSFLTLWYLFLTMEIQINITKSFLLEFFFGLDDTKKSLIILLITDLLVGYHSPNIWEFFLQFIFNHYGLPESQLNIFLLVATLPVLLDVLFKYLIFRHLNRTSPATVATYLAILE</sequence>
<evidence type="ECO:0000313" key="11">
    <source>
        <dbReference type="EMBL" id="ALO21137.1"/>
    </source>
</evidence>
<dbReference type="PANTHER" id="PTHR33650">
    <property type="entry name" value="CHLOROPLAST ENVELOPE MEMBRANE PROTEIN-RELATED"/>
    <property type="match status" value="1"/>
</dbReference>
<dbReference type="GO" id="GO:0016020">
    <property type="term" value="C:membrane"/>
    <property type="evidence" value="ECO:0007669"/>
    <property type="project" value="UniProtKB-SubCell"/>
</dbReference>
<evidence type="ECO:0000256" key="8">
    <source>
        <dbReference type="ARBA" id="ARBA00043980"/>
    </source>
</evidence>
<feature type="transmembrane region" description="Helical" evidence="10">
    <location>
        <begin position="9"/>
        <end position="32"/>
    </location>
</feature>
<dbReference type="GO" id="GO:1902600">
    <property type="term" value="P:proton transmembrane transport"/>
    <property type="evidence" value="ECO:0007669"/>
    <property type="project" value="UniProtKB-KW"/>
</dbReference>
<gene>
    <name evidence="11" type="primary">cemA</name>
</gene>
<dbReference type="HAMAP" id="MF_01308">
    <property type="entry name" value="CemA_PxcA"/>
    <property type="match status" value="1"/>
</dbReference>
<dbReference type="AlphaFoldDB" id="A0A0S2IC29"/>
<evidence type="ECO:0000256" key="4">
    <source>
        <dbReference type="ARBA" id="ARBA00022781"/>
    </source>
</evidence>
<comment type="subcellular location">
    <subcellularLocation>
        <location evidence="1">Membrane</location>
        <topology evidence="1">Multi-pass membrane protein</topology>
    </subcellularLocation>
</comment>
<keyword evidence="2" id="KW-0813">Transport</keyword>
<evidence type="ECO:0000256" key="1">
    <source>
        <dbReference type="ARBA" id="ARBA00004141"/>
    </source>
</evidence>
<feature type="non-terminal residue" evidence="11">
    <location>
        <position position="1"/>
    </location>
</feature>
<evidence type="ECO:0000256" key="2">
    <source>
        <dbReference type="ARBA" id="ARBA00022448"/>
    </source>
</evidence>
<keyword evidence="11" id="KW-0150">Chloroplast</keyword>
<evidence type="ECO:0000256" key="9">
    <source>
        <dbReference type="SAM" id="MobiDB-lite"/>
    </source>
</evidence>
<feature type="transmembrane region" description="Helical" evidence="10">
    <location>
        <begin position="526"/>
        <end position="545"/>
    </location>
</feature>
<name>A0A0S2IC29_9CHLO</name>
<protein>
    <submittedName>
        <fullName evidence="11">CemA</fullName>
    </submittedName>
</protein>
<accession>A0A0S2IC29</accession>
<organism evidence="11">
    <name type="scientific">Staurocarteria crucifera</name>
    <dbReference type="NCBI Taxonomy" id="47781"/>
    <lineage>
        <taxon>Eukaryota</taxon>
        <taxon>Viridiplantae</taxon>
        <taxon>Chlorophyta</taxon>
        <taxon>core chlorophytes</taxon>
        <taxon>Chlorophyceae</taxon>
        <taxon>CS clade</taxon>
        <taxon>Chlamydomonadales</taxon>
        <taxon>Chlamydomonadaceae</taxon>
        <taxon>Staurocarteria</taxon>
    </lineage>
</organism>
<keyword evidence="5 10" id="KW-1133">Transmembrane helix</keyword>
<dbReference type="InterPro" id="IPR004282">
    <property type="entry name" value="CemA"/>
</dbReference>
<reference evidence="11" key="1">
    <citation type="journal article" date="2015" name="BMC Evol. Biol.">
        <title>Chloroplast phylogenomic analysis of chlorophyte green algae identifies a novel lineage sister to the Sphaeropleales (Chlorophyceae).</title>
        <authorList>
            <person name="Lemieux C."/>
            <person name="Vincent A.T."/>
            <person name="Labarre A."/>
            <person name="Otis C."/>
            <person name="Turmel M."/>
        </authorList>
    </citation>
    <scope>NUCLEOTIDE SEQUENCE</scope>
</reference>
<evidence type="ECO:0000256" key="10">
    <source>
        <dbReference type="SAM" id="Phobius"/>
    </source>
</evidence>
<feature type="transmembrane region" description="Helical" evidence="10">
    <location>
        <begin position="488"/>
        <end position="506"/>
    </location>
</feature>
<dbReference type="EMBL" id="KT624893">
    <property type="protein sequence ID" value="ALO21137.1"/>
    <property type="molecule type" value="Genomic_DNA"/>
</dbReference>
<feature type="region of interest" description="Disordered" evidence="9">
    <location>
        <begin position="369"/>
        <end position="392"/>
    </location>
</feature>
<keyword evidence="7 10" id="KW-0472">Membrane</keyword>
<evidence type="ECO:0000256" key="3">
    <source>
        <dbReference type="ARBA" id="ARBA00022692"/>
    </source>
</evidence>
<keyword evidence="3 10" id="KW-0812">Transmembrane</keyword>
<proteinExistence type="inferred from homology"/>
<dbReference type="PANTHER" id="PTHR33650:SF2">
    <property type="entry name" value="CHLOROPLAST ENVELOPE MEMBRANE PROTEIN"/>
    <property type="match status" value="1"/>
</dbReference>
<evidence type="ECO:0000256" key="5">
    <source>
        <dbReference type="ARBA" id="ARBA00022989"/>
    </source>
</evidence>
<keyword evidence="4" id="KW-0375">Hydrogen ion transport</keyword>
<geneLocation type="chloroplast" evidence="11"/>
<evidence type="ECO:0000256" key="7">
    <source>
        <dbReference type="ARBA" id="ARBA00023136"/>
    </source>
</evidence>
<evidence type="ECO:0000256" key="6">
    <source>
        <dbReference type="ARBA" id="ARBA00023065"/>
    </source>
</evidence>
<comment type="similarity">
    <text evidence="8">Belongs to the CemA family.</text>
</comment>
<keyword evidence="6" id="KW-0406">Ion transport</keyword>
<dbReference type="Pfam" id="PF03040">
    <property type="entry name" value="CemA"/>
    <property type="match status" value="2"/>
</dbReference>
<keyword evidence="11" id="KW-0934">Plastid</keyword>
<feature type="transmembrane region" description="Helical" evidence="10">
    <location>
        <begin position="443"/>
        <end position="461"/>
    </location>
</feature>